<dbReference type="EMBL" id="BGPR01003458">
    <property type="protein sequence ID" value="GBM88390.1"/>
    <property type="molecule type" value="Genomic_DNA"/>
</dbReference>
<accession>A0A4Y2JE96</accession>
<comment type="caution">
    <text evidence="1">The sequence shown here is derived from an EMBL/GenBank/DDBJ whole genome shotgun (WGS) entry which is preliminary data.</text>
</comment>
<protein>
    <submittedName>
        <fullName evidence="1">Uncharacterized protein</fullName>
    </submittedName>
</protein>
<proteinExistence type="predicted"/>
<sequence length="87" mass="10148">MQDLAFHYRTPKAVVLKDILIAYEKDPDGGYRVENTPPVFWVPKNRTWNTILESSSLRLICLLKFCTITEESVMKFIAQQNRKQSKS</sequence>
<gene>
    <name evidence="1" type="ORF">AVEN_149446_1</name>
</gene>
<name>A0A4Y2JE96_ARAVE</name>
<evidence type="ECO:0000313" key="2">
    <source>
        <dbReference type="Proteomes" id="UP000499080"/>
    </source>
</evidence>
<reference evidence="1 2" key="1">
    <citation type="journal article" date="2019" name="Sci. Rep.">
        <title>Orb-weaving spider Araneus ventricosus genome elucidates the spidroin gene catalogue.</title>
        <authorList>
            <person name="Kono N."/>
            <person name="Nakamura H."/>
            <person name="Ohtoshi R."/>
            <person name="Moran D.A.P."/>
            <person name="Shinohara A."/>
            <person name="Yoshida Y."/>
            <person name="Fujiwara M."/>
            <person name="Mori M."/>
            <person name="Tomita M."/>
            <person name="Arakawa K."/>
        </authorList>
    </citation>
    <scope>NUCLEOTIDE SEQUENCE [LARGE SCALE GENOMIC DNA]</scope>
</reference>
<dbReference type="Proteomes" id="UP000499080">
    <property type="component" value="Unassembled WGS sequence"/>
</dbReference>
<dbReference type="AlphaFoldDB" id="A0A4Y2JE96"/>
<evidence type="ECO:0000313" key="1">
    <source>
        <dbReference type="EMBL" id="GBM88390.1"/>
    </source>
</evidence>
<keyword evidence="2" id="KW-1185">Reference proteome</keyword>
<organism evidence="1 2">
    <name type="scientific">Araneus ventricosus</name>
    <name type="common">Orbweaver spider</name>
    <name type="synonym">Epeira ventricosa</name>
    <dbReference type="NCBI Taxonomy" id="182803"/>
    <lineage>
        <taxon>Eukaryota</taxon>
        <taxon>Metazoa</taxon>
        <taxon>Ecdysozoa</taxon>
        <taxon>Arthropoda</taxon>
        <taxon>Chelicerata</taxon>
        <taxon>Arachnida</taxon>
        <taxon>Araneae</taxon>
        <taxon>Araneomorphae</taxon>
        <taxon>Entelegynae</taxon>
        <taxon>Araneoidea</taxon>
        <taxon>Araneidae</taxon>
        <taxon>Araneus</taxon>
    </lineage>
</organism>